<evidence type="ECO:0000313" key="2">
    <source>
        <dbReference type="EMBL" id="KKN82320.1"/>
    </source>
</evidence>
<keyword evidence="1" id="KW-0472">Membrane</keyword>
<protein>
    <submittedName>
        <fullName evidence="2">Uncharacterized protein</fullName>
    </submittedName>
</protein>
<dbReference type="EMBL" id="LAZR01000203">
    <property type="protein sequence ID" value="KKN82320.1"/>
    <property type="molecule type" value="Genomic_DNA"/>
</dbReference>
<keyword evidence="1" id="KW-1133">Transmembrane helix</keyword>
<sequence length="31" mass="3587">MSNESFERTVTFLMFLILTMQFAIFLAIKGS</sequence>
<dbReference type="AlphaFoldDB" id="A0A0F9TMG7"/>
<keyword evidence="1" id="KW-0812">Transmembrane</keyword>
<evidence type="ECO:0000256" key="1">
    <source>
        <dbReference type="SAM" id="Phobius"/>
    </source>
</evidence>
<reference evidence="2" key="1">
    <citation type="journal article" date="2015" name="Nature">
        <title>Complex archaea that bridge the gap between prokaryotes and eukaryotes.</title>
        <authorList>
            <person name="Spang A."/>
            <person name="Saw J.H."/>
            <person name="Jorgensen S.L."/>
            <person name="Zaremba-Niedzwiedzka K."/>
            <person name="Martijn J."/>
            <person name="Lind A.E."/>
            <person name="van Eijk R."/>
            <person name="Schleper C."/>
            <person name="Guy L."/>
            <person name="Ettema T.J."/>
        </authorList>
    </citation>
    <scope>NUCLEOTIDE SEQUENCE</scope>
</reference>
<name>A0A0F9TMG7_9ZZZZ</name>
<feature type="transmembrane region" description="Helical" evidence="1">
    <location>
        <begin position="12"/>
        <end position="28"/>
    </location>
</feature>
<proteinExistence type="predicted"/>
<comment type="caution">
    <text evidence="2">The sequence shown here is derived from an EMBL/GenBank/DDBJ whole genome shotgun (WGS) entry which is preliminary data.</text>
</comment>
<accession>A0A0F9TMG7</accession>
<gene>
    <name evidence="2" type="ORF">LCGC14_0311330</name>
</gene>
<organism evidence="2">
    <name type="scientific">marine sediment metagenome</name>
    <dbReference type="NCBI Taxonomy" id="412755"/>
    <lineage>
        <taxon>unclassified sequences</taxon>
        <taxon>metagenomes</taxon>
        <taxon>ecological metagenomes</taxon>
    </lineage>
</organism>